<feature type="transmembrane region" description="Helical" evidence="6">
    <location>
        <begin position="197"/>
        <end position="217"/>
    </location>
</feature>
<feature type="transmembrane region" description="Helical" evidence="6">
    <location>
        <begin position="573"/>
        <end position="596"/>
    </location>
</feature>
<gene>
    <name evidence="8" type="ORF">JCM9152_1146</name>
</gene>
<dbReference type="Pfam" id="PF02687">
    <property type="entry name" value="FtsX"/>
    <property type="match status" value="2"/>
</dbReference>
<feature type="domain" description="ABC3 transporter permease C-terminal" evidence="7">
    <location>
        <begin position="61"/>
        <end position="178"/>
    </location>
</feature>
<evidence type="ECO:0000256" key="1">
    <source>
        <dbReference type="ARBA" id="ARBA00004651"/>
    </source>
</evidence>
<comment type="subcellular location">
    <subcellularLocation>
        <location evidence="1 6">Cell membrane</location>
        <topology evidence="1 6">Multi-pass membrane protein</topology>
    </subcellularLocation>
</comment>
<comment type="similarity">
    <text evidence="6">Belongs to the ABC-4 integral membrane protein family.</text>
</comment>
<dbReference type="GO" id="GO:0055085">
    <property type="term" value="P:transmembrane transport"/>
    <property type="evidence" value="ECO:0007669"/>
    <property type="project" value="UniProtKB-UniRule"/>
</dbReference>
<keyword evidence="6" id="KW-0813">Transport</keyword>
<dbReference type="Proteomes" id="UP000018895">
    <property type="component" value="Unassembled WGS sequence"/>
</dbReference>
<dbReference type="RefSeq" id="WP_035341666.1">
    <property type="nucleotide sequence ID" value="NZ_BAUU01000006.1"/>
</dbReference>
<dbReference type="EMBL" id="BAUU01000006">
    <property type="protein sequence ID" value="GAE29765.1"/>
    <property type="molecule type" value="Genomic_DNA"/>
</dbReference>
<feature type="transmembrane region" description="Helical" evidence="6">
    <location>
        <begin position="513"/>
        <end position="538"/>
    </location>
</feature>
<feature type="transmembrane region" description="Helical" evidence="6">
    <location>
        <begin position="18"/>
        <end position="36"/>
    </location>
</feature>
<dbReference type="PANTHER" id="PTHR46795:SF3">
    <property type="entry name" value="ABC TRANSPORTER PERMEASE"/>
    <property type="match status" value="1"/>
</dbReference>
<dbReference type="GO" id="GO:0005886">
    <property type="term" value="C:plasma membrane"/>
    <property type="evidence" value="ECO:0007669"/>
    <property type="project" value="UniProtKB-SubCell"/>
</dbReference>
<feature type="transmembrane region" description="Helical" evidence="6">
    <location>
        <begin position="56"/>
        <end position="76"/>
    </location>
</feature>
<sequence>MTTNRLVIRSMRKNLKMYYLYFFSMIFSVSLYYIFATLQHDSSIVTLTFGSVSFSSAFQVAGILLMVITGVFTIYANDIFLRRRSKELGIYQISGLSKFWIGRLLIVENIVLGAGALIVGIVVGVLLSRFFLIILMRILEVNKVFELSFSIFAVGQTLLIFTILIAITVIQIVIKVSRSTLKELFYAENQKDESKTIHPIISGFLAFVGLALVAFGYDLSTKMVDNIDALFAYMLIVLATTILGTYLIFRMTIGWALYLYRRSKKGNLGLFNSLSIAPFMHRIKGDANSLTIITVLSAMTITMVSLSYSLYYSVEKDTRLSMPFDIAFENMQSEAESFLTDLDKEGIDFYNHQVEGMRFVGEFTQHDNQWEVVQRNIMVFPAEPLQEAGLEINIPAYGEAFHYDSQAIIEENVYSYPIQVGFEDETLTVSDLELKNIMNFNLLGMQLVVSQATFDDFKQEVQGRDNIEFLQIDTFQFEDKDQLEEASLLYMPYVEEDVYMPDYHSVYNEAFQFFGVLIFITAFLGLVFLISMGSILYFKQMTEAEQERRYYKTLRQLGFNVNDILKGIALKQLFVFIIPLLIGISHAVFAIRVASILVRSSILVPTLVGIVLYAMVYLLFALFTVSYYRQIVKKVI</sequence>
<dbReference type="OrthoDB" id="1705903at2"/>
<dbReference type="InterPro" id="IPR052536">
    <property type="entry name" value="ABC-4_Integral_Memb_Prot"/>
</dbReference>
<feature type="transmembrane region" description="Helical" evidence="6">
    <location>
        <begin position="229"/>
        <end position="260"/>
    </location>
</feature>
<evidence type="ECO:0000256" key="5">
    <source>
        <dbReference type="ARBA" id="ARBA00023136"/>
    </source>
</evidence>
<organism evidence="8 9">
    <name type="scientific">Halalkalibacter hemicellulosilyticusJCM 9152</name>
    <dbReference type="NCBI Taxonomy" id="1236971"/>
    <lineage>
        <taxon>Bacteria</taxon>
        <taxon>Bacillati</taxon>
        <taxon>Bacillota</taxon>
        <taxon>Bacilli</taxon>
        <taxon>Bacillales</taxon>
        <taxon>Bacillaceae</taxon>
        <taxon>Halalkalibacter</taxon>
    </lineage>
</organism>
<dbReference type="AlphaFoldDB" id="W4QCK4"/>
<dbReference type="STRING" id="1236971.JCM9152_1146"/>
<feature type="domain" description="ABC3 transporter permease C-terminal" evidence="7">
    <location>
        <begin position="523"/>
        <end position="634"/>
    </location>
</feature>
<evidence type="ECO:0000313" key="9">
    <source>
        <dbReference type="Proteomes" id="UP000018895"/>
    </source>
</evidence>
<dbReference type="InterPro" id="IPR027022">
    <property type="entry name" value="ABC_permease_BceB-typ"/>
</dbReference>
<keyword evidence="5 6" id="KW-0472">Membrane</keyword>
<name>W4QCK4_9BACI</name>
<evidence type="ECO:0000256" key="2">
    <source>
        <dbReference type="ARBA" id="ARBA00022475"/>
    </source>
</evidence>
<keyword evidence="9" id="KW-1185">Reference proteome</keyword>
<keyword evidence="3 6" id="KW-0812">Transmembrane</keyword>
<feature type="transmembrane region" description="Helical" evidence="6">
    <location>
        <begin position="151"/>
        <end position="176"/>
    </location>
</feature>
<evidence type="ECO:0000313" key="8">
    <source>
        <dbReference type="EMBL" id="GAE29765.1"/>
    </source>
</evidence>
<feature type="transmembrane region" description="Helical" evidence="6">
    <location>
        <begin position="602"/>
        <end position="628"/>
    </location>
</feature>
<evidence type="ECO:0000259" key="7">
    <source>
        <dbReference type="Pfam" id="PF02687"/>
    </source>
</evidence>
<evidence type="ECO:0000256" key="3">
    <source>
        <dbReference type="ARBA" id="ARBA00022692"/>
    </source>
</evidence>
<dbReference type="InterPro" id="IPR003838">
    <property type="entry name" value="ABC3_permease_C"/>
</dbReference>
<protein>
    <submittedName>
        <fullName evidence="8">Bacitracin export permease protein BceB</fullName>
    </submittedName>
</protein>
<keyword evidence="4 6" id="KW-1133">Transmembrane helix</keyword>
<accession>W4QCK4</accession>
<comment type="caution">
    <text evidence="8">The sequence shown here is derived from an EMBL/GenBank/DDBJ whole genome shotgun (WGS) entry which is preliminary data.</text>
</comment>
<evidence type="ECO:0000256" key="4">
    <source>
        <dbReference type="ARBA" id="ARBA00022989"/>
    </source>
</evidence>
<dbReference type="PIRSF" id="PIRSF018968">
    <property type="entry name" value="ABC_permease_BceB"/>
    <property type="match status" value="1"/>
</dbReference>
<feature type="transmembrane region" description="Helical" evidence="6">
    <location>
        <begin position="110"/>
        <end position="139"/>
    </location>
</feature>
<dbReference type="PANTHER" id="PTHR46795">
    <property type="entry name" value="ABC TRANSPORTER PERMEASE-RELATED-RELATED"/>
    <property type="match status" value="1"/>
</dbReference>
<evidence type="ECO:0000256" key="6">
    <source>
        <dbReference type="PIRNR" id="PIRNR018968"/>
    </source>
</evidence>
<proteinExistence type="inferred from homology"/>
<keyword evidence="2 6" id="KW-1003">Cell membrane</keyword>
<reference evidence="8" key="1">
    <citation type="journal article" date="2014" name="Genome Announc.">
        <title>Draft Genome Sequences of Three Alkaliphilic Bacillus Strains, Bacillus wakoensis JCM 9140T, Bacillus akibai JCM 9157T, and Bacillus hemicellulosilyticus JCM 9152T.</title>
        <authorList>
            <person name="Yuki M."/>
            <person name="Oshima K."/>
            <person name="Suda W."/>
            <person name="Oshida Y."/>
            <person name="Kitamura K."/>
            <person name="Iida T."/>
            <person name="Hattori M."/>
            <person name="Ohkuma M."/>
        </authorList>
    </citation>
    <scope>NUCLEOTIDE SEQUENCE [LARGE SCALE GENOMIC DNA]</scope>
    <source>
        <strain evidence="8">JCM 9152</strain>
    </source>
</reference>
<feature type="transmembrane region" description="Helical" evidence="6">
    <location>
        <begin position="290"/>
        <end position="311"/>
    </location>
</feature>